<protein>
    <recommendedName>
        <fullName evidence="3">Ig-like domain-containing protein</fullName>
    </recommendedName>
</protein>
<proteinExistence type="predicted"/>
<evidence type="ECO:0008006" key="3">
    <source>
        <dbReference type="Google" id="ProtNLM"/>
    </source>
</evidence>
<evidence type="ECO:0000313" key="2">
    <source>
        <dbReference type="Proteomes" id="UP000660021"/>
    </source>
</evidence>
<accession>A0ABR7HT48</accession>
<dbReference type="Proteomes" id="UP000660021">
    <property type="component" value="Unassembled WGS sequence"/>
</dbReference>
<dbReference type="RefSeq" id="WP_101691623.1">
    <property type="nucleotide sequence ID" value="NZ_JACOPR010000003.1"/>
</dbReference>
<gene>
    <name evidence="1" type="ORF">H8S34_07550</name>
</gene>
<organism evidence="1 2">
    <name type="scientific">Pseudoflavonifractor hominis</name>
    <dbReference type="NCBI Taxonomy" id="2763059"/>
    <lineage>
        <taxon>Bacteria</taxon>
        <taxon>Bacillati</taxon>
        <taxon>Bacillota</taxon>
        <taxon>Clostridia</taxon>
        <taxon>Eubacteriales</taxon>
        <taxon>Oscillospiraceae</taxon>
        <taxon>Pseudoflavonifractor</taxon>
    </lineage>
</organism>
<reference evidence="1 2" key="1">
    <citation type="submission" date="2020-08" db="EMBL/GenBank/DDBJ databases">
        <title>Genome public.</title>
        <authorList>
            <person name="Liu C."/>
            <person name="Sun Q."/>
        </authorList>
    </citation>
    <scope>NUCLEOTIDE SEQUENCE [LARGE SCALE GENOMIC DNA]</scope>
    <source>
        <strain evidence="1 2">New-38</strain>
    </source>
</reference>
<keyword evidence="2" id="KW-1185">Reference proteome</keyword>
<dbReference type="EMBL" id="JACOPR010000003">
    <property type="protein sequence ID" value="MBC5730689.1"/>
    <property type="molecule type" value="Genomic_DNA"/>
</dbReference>
<sequence length="228" mass="25878">MRRRILWLRAYWPLLASLLFLVFSLLFLWACTGFAMPTQELALVRLEQQAILPRGTTVARGSVRMEHAFPADDPPSSFTWVLRQYEDGYRLFKLQHFLGLWRDTSTPWLDTNFPLSEPLCLTILENSMYNESLGWKDGMPDWTWYSEICALAFTTDPAVERVEATVGWRGGAQNGDHLTTLSLTETAPDSGIWLLQTDVSMPDSGSLSYTCRAYDAAGTLLCTYSNED</sequence>
<comment type="caution">
    <text evidence="1">The sequence shown here is derived from an EMBL/GenBank/DDBJ whole genome shotgun (WGS) entry which is preliminary data.</text>
</comment>
<name>A0ABR7HT48_9FIRM</name>
<evidence type="ECO:0000313" key="1">
    <source>
        <dbReference type="EMBL" id="MBC5730689.1"/>
    </source>
</evidence>